<dbReference type="Proteomes" id="UP000322530">
    <property type="component" value="Unassembled WGS sequence"/>
</dbReference>
<accession>A0A5A5TBX4</accession>
<dbReference type="AlphaFoldDB" id="A0A5A5TBX4"/>
<name>A0A5A5TBX4_9CHLR</name>
<protein>
    <submittedName>
        <fullName evidence="1">Uncharacterized protein</fullName>
    </submittedName>
</protein>
<keyword evidence="2" id="KW-1185">Reference proteome</keyword>
<comment type="caution">
    <text evidence="1">The sequence shown here is derived from an EMBL/GenBank/DDBJ whole genome shotgun (WGS) entry which is preliminary data.</text>
</comment>
<evidence type="ECO:0000313" key="2">
    <source>
        <dbReference type="Proteomes" id="UP000322530"/>
    </source>
</evidence>
<organism evidence="1 2">
    <name type="scientific">Dictyobacter arantiisoli</name>
    <dbReference type="NCBI Taxonomy" id="2014874"/>
    <lineage>
        <taxon>Bacteria</taxon>
        <taxon>Bacillati</taxon>
        <taxon>Chloroflexota</taxon>
        <taxon>Ktedonobacteria</taxon>
        <taxon>Ktedonobacterales</taxon>
        <taxon>Dictyobacteraceae</taxon>
        <taxon>Dictyobacter</taxon>
    </lineage>
</organism>
<evidence type="ECO:0000313" key="1">
    <source>
        <dbReference type="EMBL" id="GCF09000.1"/>
    </source>
</evidence>
<reference evidence="1 2" key="1">
    <citation type="submission" date="2019-01" db="EMBL/GenBank/DDBJ databases">
        <title>Draft genome sequence of Dictyobacter sp. Uno17.</title>
        <authorList>
            <person name="Wang C.M."/>
            <person name="Zheng Y."/>
            <person name="Sakai Y."/>
            <person name="Abe K."/>
            <person name="Yokota A."/>
            <person name="Yabe S."/>
        </authorList>
    </citation>
    <scope>NUCLEOTIDE SEQUENCE [LARGE SCALE GENOMIC DNA]</scope>
    <source>
        <strain evidence="1 2">Uno17</strain>
    </source>
</reference>
<dbReference type="EMBL" id="BIXY01000034">
    <property type="protein sequence ID" value="GCF09000.1"/>
    <property type="molecule type" value="Genomic_DNA"/>
</dbReference>
<gene>
    <name evidence="1" type="ORF">KDI_25640</name>
</gene>
<proteinExistence type="predicted"/>
<sequence length="74" mass="8084">MLQQRKNAEYCEHKGSDPLLLFHQTMDGQTGIGENEESGDTHEVFGSFQGAGDFITQGGIPDLLGVNPAFMQEI</sequence>